<evidence type="ECO:0000313" key="4">
    <source>
        <dbReference type="Proteomes" id="UP000217199"/>
    </source>
</evidence>
<dbReference type="Proteomes" id="UP000217199">
    <property type="component" value="Mitochondrion MT"/>
</dbReference>
<dbReference type="InterPro" id="IPR051289">
    <property type="entry name" value="LAGLIDADG_Endonuclease"/>
</dbReference>
<dbReference type="InterPro" id="IPR004860">
    <property type="entry name" value="LAGLIDADG_dom"/>
</dbReference>
<reference evidence="3 4" key="1">
    <citation type="journal article" date="2017" name="bioRxiv">
        <title>The Genomic Landscape Of Tree Rot In Phellinus noxius And Its Hymenochaetales Members.</title>
        <authorList>
            <person name="Chung C.-L."/>
            <person name="Lee J.T."/>
            <person name="Akiba M."/>
            <person name="Lee H.-H."/>
            <person name="Kuo T.-H."/>
            <person name="Liu D."/>
            <person name="Ke H.-M."/>
            <person name="Yokoi T."/>
            <person name="Roa M.B."/>
            <person name="Lu M.J."/>
            <person name="Chang Y.-Y."/>
            <person name="Ann P.-J."/>
            <person name="Tsai J.-N."/>
            <person name="Chen C.-Y."/>
            <person name="Tzean S.-S."/>
            <person name="Ota Y."/>
            <person name="Hattori T."/>
            <person name="Sahashi N."/>
            <person name="Liou R.-F."/>
            <person name="Kikuchi T."/>
            <person name="Tsai I.J."/>
        </authorList>
    </citation>
    <scope>NUCLEOTIDE SEQUENCE [LARGE SCALE GENOMIC DNA]</scope>
    <source>
        <strain evidence="3 4">FFPRI411160</strain>
    </source>
</reference>
<feature type="domain" description="Homing endonuclease LAGLIDADG" evidence="2">
    <location>
        <begin position="53"/>
        <end position="143"/>
    </location>
</feature>
<evidence type="ECO:0000256" key="1">
    <source>
        <dbReference type="ARBA" id="ARBA00002670"/>
    </source>
</evidence>
<dbReference type="SUPFAM" id="SSF55608">
    <property type="entry name" value="Homing endonucleases"/>
    <property type="match status" value="1"/>
</dbReference>
<sequence length="209" mass="24248">MSLEIITLNNSNFNIYSSTILTLAVPISIMKRSCSTKSSSPSSLTGAEFAQWLVGFIDAEGSFYIRIGVKQIQFRVSIHLHKDDLPCLTLIQERLNIGNIYKYPTSVSWELTSKKDLLKLFDIFKIQPLNTTKVFNFLSFQKAFFYILVEKRIRPLFKSLTSEQKALLWDQIRQIKAKMNTKREKSLNKLSNIKITPYWLLGFKHLPKF</sequence>
<dbReference type="EMBL" id="CM008263">
    <property type="protein sequence ID" value="TQF64813.1"/>
    <property type="molecule type" value="Genomic_DNA"/>
</dbReference>
<keyword evidence="3" id="KW-0255">Endonuclease</keyword>
<dbReference type="Pfam" id="PF00961">
    <property type="entry name" value="LAGLIDADG_1"/>
    <property type="match status" value="1"/>
</dbReference>
<comment type="caution">
    <text evidence="3">The sequence shown here is derived from an EMBL/GenBank/DDBJ whole genome shotgun (WGS) entry which is preliminary data.</text>
</comment>
<accession>A0A541AXM3</accession>
<keyword evidence="3" id="KW-0378">Hydrolase</keyword>
<dbReference type="InterPro" id="IPR027434">
    <property type="entry name" value="Homing_endonucl"/>
</dbReference>
<dbReference type="EMBL" id="NBII01000013">
    <property type="protein sequence ID" value="TQF64813.1"/>
    <property type="molecule type" value="Genomic_DNA"/>
</dbReference>
<comment type="function">
    <text evidence="1">Mitochondrial DNA endonuclease involved in intron homing.</text>
</comment>
<dbReference type="GO" id="GO:0005739">
    <property type="term" value="C:mitochondrion"/>
    <property type="evidence" value="ECO:0007669"/>
    <property type="project" value="UniProtKB-ARBA"/>
</dbReference>
<proteinExistence type="predicted"/>
<dbReference type="InParanoid" id="A0A541AXM3"/>
<dbReference type="PANTHER" id="PTHR36181:SF2">
    <property type="entry name" value="INTRON-ENCODED ENDONUCLEASE AI3-RELATED"/>
    <property type="match status" value="1"/>
</dbReference>
<gene>
    <name evidence="3" type="ORF">PNOK_m000090</name>
</gene>
<keyword evidence="4" id="KW-1185">Reference proteome</keyword>
<dbReference type="STRING" id="2282107.A0A541AXM3"/>
<organism evidence="3 4">
    <name type="scientific">Pyrrhoderma noxium</name>
    <dbReference type="NCBI Taxonomy" id="2282107"/>
    <lineage>
        <taxon>Eukaryota</taxon>
        <taxon>Fungi</taxon>
        <taxon>Dikarya</taxon>
        <taxon>Basidiomycota</taxon>
        <taxon>Agaricomycotina</taxon>
        <taxon>Agaricomycetes</taxon>
        <taxon>Hymenochaetales</taxon>
        <taxon>Hymenochaetaceae</taxon>
        <taxon>Pyrrhoderma</taxon>
    </lineage>
</organism>
<dbReference type="AlphaFoldDB" id="A0A541AXM3"/>
<geneLocation type="mitochondrion" evidence="3"/>
<evidence type="ECO:0000259" key="2">
    <source>
        <dbReference type="Pfam" id="PF00961"/>
    </source>
</evidence>
<dbReference type="PANTHER" id="PTHR36181">
    <property type="entry name" value="INTRON-ENCODED ENDONUCLEASE AI3-RELATED"/>
    <property type="match status" value="1"/>
</dbReference>
<dbReference type="GO" id="GO:0004519">
    <property type="term" value="F:endonuclease activity"/>
    <property type="evidence" value="ECO:0007669"/>
    <property type="project" value="UniProtKB-KW"/>
</dbReference>
<protein>
    <submittedName>
        <fullName evidence="3">LAGLIDADG homing endonuclease</fullName>
    </submittedName>
</protein>
<keyword evidence="3" id="KW-0540">Nuclease</keyword>
<evidence type="ECO:0000313" key="3">
    <source>
        <dbReference type="EMBL" id="TQF64813.1"/>
    </source>
</evidence>
<dbReference type="Gene3D" id="3.10.28.10">
    <property type="entry name" value="Homing endonucleases"/>
    <property type="match status" value="1"/>
</dbReference>
<keyword evidence="3" id="KW-0496">Mitochondrion</keyword>
<name>A0A541AXM3_9AGAM</name>